<name>A0ABW1ICI1_9PSEU</name>
<dbReference type="EMBL" id="JBHSQK010000043">
    <property type="protein sequence ID" value="MFC5950069.1"/>
    <property type="molecule type" value="Genomic_DNA"/>
</dbReference>
<accession>A0ABW1ICI1</accession>
<sequence>MSATATRTVPVERGSRDGSRPPAGPARPGAPEAALALQRRLVARLVG</sequence>
<protein>
    <submittedName>
        <fullName evidence="2">Uncharacterized protein</fullName>
    </submittedName>
</protein>
<proteinExistence type="predicted"/>
<dbReference type="RefSeq" id="WP_379567208.1">
    <property type="nucleotide sequence ID" value="NZ_JBHSQK010000043.1"/>
</dbReference>
<gene>
    <name evidence="2" type="ORF">ACFQH9_17495</name>
</gene>
<organism evidence="2 3">
    <name type="scientific">Pseudonocardia lutea</name>
    <dbReference type="NCBI Taxonomy" id="2172015"/>
    <lineage>
        <taxon>Bacteria</taxon>
        <taxon>Bacillati</taxon>
        <taxon>Actinomycetota</taxon>
        <taxon>Actinomycetes</taxon>
        <taxon>Pseudonocardiales</taxon>
        <taxon>Pseudonocardiaceae</taxon>
        <taxon>Pseudonocardia</taxon>
    </lineage>
</organism>
<evidence type="ECO:0000313" key="3">
    <source>
        <dbReference type="Proteomes" id="UP001596119"/>
    </source>
</evidence>
<comment type="caution">
    <text evidence="2">The sequence shown here is derived from an EMBL/GenBank/DDBJ whole genome shotgun (WGS) entry which is preliminary data.</text>
</comment>
<keyword evidence="3" id="KW-1185">Reference proteome</keyword>
<evidence type="ECO:0000256" key="1">
    <source>
        <dbReference type="SAM" id="MobiDB-lite"/>
    </source>
</evidence>
<evidence type="ECO:0000313" key="2">
    <source>
        <dbReference type="EMBL" id="MFC5950069.1"/>
    </source>
</evidence>
<reference evidence="3" key="1">
    <citation type="journal article" date="2019" name="Int. J. Syst. Evol. Microbiol.">
        <title>The Global Catalogue of Microorganisms (GCM) 10K type strain sequencing project: providing services to taxonomists for standard genome sequencing and annotation.</title>
        <authorList>
            <consortium name="The Broad Institute Genomics Platform"/>
            <consortium name="The Broad Institute Genome Sequencing Center for Infectious Disease"/>
            <person name="Wu L."/>
            <person name="Ma J."/>
        </authorList>
    </citation>
    <scope>NUCLEOTIDE SEQUENCE [LARGE SCALE GENOMIC DNA]</scope>
    <source>
        <strain evidence="3">CGMCC 4.7397</strain>
    </source>
</reference>
<feature type="region of interest" description="Disordered" evidence="1">
    <location>
        <begin position="1"/>
        <end position="32"/>
    </location>
</feature>
<dbReference type="Proteomes" id="UP001596119">
    <property type="component" value="Unassembled WGS sequence"/>
</dbReference>